<dbReference type="SUPFAM" id="SSF57302">
    <property type="entry name" value="Snake toxin-like"/>
    <property type="match status" value="1"/>
</dbReference>
<comment type="caution">
    <text evidence="8">The sequence shown here is derived from an EMBL/GenBank/DDBJ whole genome shotgun (WGS) entry which is preliminary data.</text>
</comment>
<evidence type="ECO:0000259" key="7">
    <source>
        <dbReference type="SMART" id="SM00134"/>
    </source>
</evidence>
<keyword evidence="3 6" id="KW-0732">Signal</keyword>
<protein>
    <recommendedName>
        <fullName evidence="7">UPAR/Ly6 domain-containing protein</fullName>
    </recommendedName>
</protein>
<keyword evidence="2" id="KW-1003">Cell membrane</keyword>
<evidence type="ECO:0000256" key="2">
    <source>
        <dbReference type="ARBA" id="ARBA00022475"/>
    </source>
</evidence>
<sequence length="106" mass="11711">MKLYVTLAFICMMLTAVEGLKCYTCWGVTPGTCDQIWDCPRSYDRCATTIVAQNMITKHCMKSDMCNNVYSVGVRCCAENLCNGARHTGAFVPLLLALLGTIIFVI</sequence>
<organism evidence="8 9">
    <name type="scientific">Channa striata</name>
    <name type="common">Snakehead murrel</name>
    <name type="synonym">Ophicephalus striatus</name>
    <dbReference type="NCBI Taxonomy" id="64152"/>
    <lineage>
        <taxon>Eukaryota</taxon>
        <taxon>Metazoa</taxon>
        <taxon>Chordata</taxon>
        <taxon>Craniata</taxon>
        <taxon>Vertebrata</taxon>
        <taxon>Euteleostomi</taxon>
        <taxon>Actinopterygii</taxon>
        <taxon>Neopterygii</taxon>
        <taxon>Teleostei</taxon>
        <taxon>Neoteleostei</taxon>
        <taxon>Acanthomorphata</taxon>
        <taxon>Anabantaria</taxon>
        <taxon>Anabantiformes</taxon>
        <taxon>Channoidei</taxon>
        <taxon>Channidae</taxon>
        <taxon>Channa</taxon>
    </lineage>
</organism>
<keyword evidence="4" id="KW-0472">Membrane</keyword>
<evidence type="ECO:0000256" key="4">
    <source>
        <dbReference type="ARBA" id="ARBA00023136"/>
    </source>
</evidence>
<keyword evidence="5" id="KW-0325">Glycoprotein</keyword>
<gene>
    <name evidence="8" type="ORF">Q5P01_015030</name>
</gene>
<evidence type="ECO:0000256" key="5">
    <source>
        <dbReference type="ARBA" id="ARBA00023180"/>
    </source>
</evidence>
<evidence type="ECO:0000313" key="8">
    <source>
        <dbReference type="EMBL" id="KAK2837818.1"/>
    </source>
</evidence>
<accession>A0AA88SLM6</accession>
<evidence type="ECO:0000256" key="1">
    <source>
        <dbReference type="ARBA" id="ARBA00004236"/>
    </source>
</evidence>
<proteinExistence type="predicted"/>
<dbReference type="InterPro" id="IPR035076">
    <property type="entry name" value="Toxin/TOLIP"/>
</dbReference>
<reference evidence="8" key="1">
    <citation type="submission" date="2023-07" db="EMBL/GenBank/DDBJ databases">
        <title>Chromosome-level Genome Assembly of Striped Snakehead (Channa striata).</title>
        <authorList>
            <person name="Liu H."/>
        </authorList>
    </citation>
    <scope>NUCLEOTIDE SEQUENCE</scope>
    <source>
        <strain evidence="8">Gz</strain>
        <tissue evidence="8">Muscle</tissue>
    </source>
</reference>
<keyword evidence="9" id="KW-1185">Reference proteome</keyword>
<evidence type="ECO:0000313" key="9">
    <source>
        <dbReference type="Proteomes" id="UP001187415"/>
    </source>
</evidence>
<feature type="signal peptide" evidence="6">
    <location>
        <begin position="1"/>
        <end position="19"/>
    </location>
</feature>
<evidence type="ECO:0000256" key="6">
    <source>
        <dbReference type="SAM" id="SignalP"/>
    </source>
</evidence>
<evidence type="ECO:0000256" key="3">
    <source>
        <dbReference type="ARBA" id="ARBA00022729"/>
    </source>
</evidence>
<dbReference type="Gene3D" id="2.10.60.10">
    <property type="entry name" value="CD59"/>
    <property type="match status" value="1"/>
</dbReference>
<feature type="chain" id="PRO_5041722631" description="UPAR/Ly6 domain-containing protein" evidence="6">
    <location>
        <begin position="20"/>
        <end position="106"/>
    </location>
</feature>
<dbReference type="EMBL" id="JAUPFM010000011">
    <property type="protein sequence ID" value="KAK2837818.1"/>
    <property type="molecule type" value="Genomic_DNA"/>
</dbReference>
<dbReference type="Proteomes" id="UP001187415">
    <property type="component" value="Unassembled WGS sequence"/>
</dbReference>
<feature type="domain" description="UPAR/Ly6" evidence="7">
    <location>
        <begin position="20"/>
        <end position="96"/>
    </location>
</feature>
<dbReference type="Pfam" id="PF00087">
    <property type="entry name" value="Toxin_TOLIP"/>
    <property type="match status" value="1"/>
</dbReference>
<dbReference type="InterPro" id="IPR016054">
    <property type="entry name" value="LY6_UPA_recep-like"/>
</dbReference>
<name>A0AA88SLM6_CHASR</name>
<dbReference type="GO" id="GO:0005886">
    <property type="term" value="C:plasma membrane"/>
    <property type="evidence" value="ECO:0007669"/>
    <property type="project" value="UniProtKB-SubCell"/>
</dbReference>
<dbReference type="InterPro" id="IPR045860">
    <property type="entry name" value="Snake_toxin-like_sf"/>
</dbReference>
<dbReference type="AlphaFoldDB" id="A0AA88SLM6"/>
<comment type="subcellular location">
    <subcellularLocation>
        <location evidence="1">Cell membrane</location>
    </subcellularLocation>
</comment>
<dbReference type="SMART" id="SM00134">
    <property type="entry name" value="LU"/>
    <property type="match status" value="1"/>
</dbReference>